<name>A0A1H4JL85_9MICO</name>
<evidence type="ECO:0000313" key="3">
    <source>
        <dbReference type="Proteomes" id="UP000183750"/>
    </source>
</evidence>
<dbReference type="EMBL" id="FNSQ01000005">
    <property type="protein sequence ID" value="SEB46636.1"/>
    <property type="molecule type" value="Genomic_DNA"/>
</dbReference>
<proteinExistence type="predicted"/>
<organism evidence="2 3">
    <name type="scientific">Microbacterium hydrocarbonoxydans</name>
    <dbReference type="NCBI Taxonomy" id="273678"/>
    <lineage>
        <taxon>Bacteria</taxon>
        <taxon>Bacillati</taxon>
        <taxon>Actinomycetota</taxon>
        <taxon>Actinomycetes</taxon>
        <taxon>Micrococcales</taxon>
        <taxon>Microbacteriaceae</taxon>
        <taxon>Microbacterium</taxon>
    </lineage>
</organism>
<dbReference type="InterPro" id="IPR046080">
    <property type="entry name" value="DUF6098"/>
</dbReference>
<dbReference type="RefSeq" id="WP_060926951.1">
    <property type="nucleotide sequence ID" value="NZ_FNSQ01000005.1"/>
</dbReference>
<dbReference type="Proteomes" id="UP000183750">
    <property type="component" value="Unassembled WGS sequence"/>
</dbReference>
<accession>A0A1H4JL85</accession>
<dbReference type="Pfam" id="PF19593">
    <property type="entry name" value="DUF6098"/>
    <property type="match status" value="1"/>
</dbReference>
<reference evidence="3" key="1">
    <citation type="submission" date="2016-10" db="EMBL/GenBank/DDBJ databases">
        <authorList>
            <person name="Varghese N."/>
            <person name="Submissions S."/>
        </authorList>
    </citation>
    <scope>NUCLEOTIDE SEQUENCE [LARGE SCALE GENOMIC DNA]</scope>
    <source>
        <strain evidence="3">DSM 16089</strain>
    </source>
</reference>
<evidence type="ECO:0000313" key="2">
    <source>
        <dbReference type="EMBL" id="SEB46636.1"/>
    </source>
</evidence>
<keyword evidence="3" id="KW-1185">Reference proteome</keyword>
<sequence length="101" mass="10981">MSDLTDAPPIPTGPHQSHASQSLRRVFHLAQLVAVVRACPGLHVRYSARPDDDSRRHSIDTESGLELPVAVLTEELLEEARARCEEKFDAGRGPADEEGAA</sequence>
<protein>
    <submittedName>
        <fullName evidence="2">Uncharacterized protein</fullName>
    </submittedName>
</protein>
<dbReference type="AlphaFoldDB" id="A0A1H4JL85"/>
<evidence type="ECO:0000256" key="1">
    <source>
        <dbReference type="SAM" id="MobiDB-lite"/>
    </source>
</evidence>
<gene>
    <name evidence="2" type="ORF">SAMN04489807_0881</name>
</gene>
<feature type="region of interest" description="Disordered" evidence="1">
    <location>
        <begin position="1"/>
        <end position="22"/>
    </location>
</feature>